<comment type="caution">
    <text evidence="2">The sequence shown here is derived from an EMBL/GenBank/DDBJ whole genome shotgun (WGS) entry which is preliminary data.</text>
</comment>
<dbReference type="OrthoDB" id="9148135at2"/>
<dbReference type="EMBL" id="VFPU01000003">
    <property type="protein sequence ID" value="TQM90800.1"/>
    <property type="molecule type" value="Genomic_DNA"/>
</dbReference>
<sequence>MTWEQLAAATLARQFAEGRPPVTDVAGVAGLLGRTGPVQAQTARSPFLGLAARARGVTLDLVTAAYEEGAVVRGSSLRGTVHTSTSGDHVLLDVATRLGQRTRFERELQLDAAPVERVWEATEAFARDAWRTADELLEHLGSWLAEHDPGARPRLGTTASPSLGYGHGGLVRRPLSGGWEGQGRPGYRAARAVLGDGHLRDVALADPQGSLVALVRRHLTCSGPASRRDLAWWSGVGLRAVDAALAAVPDLVTTTAPDGQQVHDLPGLPTGEGSSPAEVVPGVRLLPEFDALMCAYEPAARVRFVDLEHHGVLAGRANGLLLAPLLVDGRITGHWRAEGSGPRRRCVVTWFAGTRRPTRAEVEEQLDRVATAYPLTWTGLEIVRG</sequence>
<proteinExistence type="predicted"/>
<protein>
    <submittedName>
        <fullName evidence="2">Winged helix DNA-binding protein</fullName>
    </submittedName>
</protein>
<name>A0A543K6V7_9MICO</name>
<dbReference type="PANTHER" id="PTHR38479:SF2">
    <property type="entry name" value="WINGED HELIX DNA-BINDING DOMAIN-CONTAINING PROTEIN"/>
    <property type="match status" value="1"/>
</dbReference>
<evidence type="ECO:0000313" key="3">
    <source>
        <dbReference type="Proteomes" id="UP000315133"/>
    </source>
</evidence>
<dbReference type="PANTHER" id="PTHR38479">
    <property type="entry name" value="LMO0824 PROTEIN"/>
    <property type="match status" value="1"/>
</dbReference>
<gene>
    <name evidence="2" type="ORF">FB476_3184</name>
</gene>
<dbReference type="InterPro" id="IPR009351">
    <property type="entry name" value="AlkZ-like"/>
</dbReference>
<organism evidence="2 3">
    <name type="scientific">Ornithinimicrobium humiphilum</name>
    <dbReference type="NCBI Taxonomy" id="125288"/>
    <lineage>
        <taxon>Bacteria</taxon>
        <taxon>Bacillati</taxon>
        <taxon>Actinomycetota</taxon>
        <taxon>Actinomycetes</taxon>
        <taxon>Micrococcales</taxon>
        <taxon>Ornithinimicrobiaceae</taxon>
        <taxon>Ornithinimicrobium</taxon>
    </lineage>
</organism>
<dbReference type="Pfam" id="PF06224">
    <property type="entry name" value="AlkZ-like"/>
    <property type="match status" value="1"/>
</dbReference>
<keyword evidence="2" id="KW-0238">DNA-binding</keyword>
<keyword evidence="3" id="KW-1185">Reference proteome</keyword>
<dbReference type="RefSeq" id="WP_141821183.1">
    <property type="nucleotide sequence ID" value="NZ_BAAAIL010000005.1"/>
</dbReference>
<feature type="region of interest" description="Disordered" evidence="1">
    <location>
        <begin position="256"/>
        <end position="276"/>
    </location>
</feature>
<evidence type="ECO:0000313" key="2">
    <source>
        <dbReference type="EMBL" id="TQM90800.1"/>
    </source>
</evidence>
<accession>A0A543K6V7</accession>
<dbReference type="Proteomes" id="UP000315133">
    <property type="component" value="Unassembled WGS sequence"/>
</dbReference>
<dbReference type="GO" id="GO:0003677">
    <property type="term" value="F:DNA binding"/>
    <property type="evidence" value="ECO:0007669"/>
    <property type="project" value="UniProtKB-KW"/>
</dbReference>
<reference evidence="2 3" key="1">
    <citation type="submission" date="2019-06" db="EMBL/GenBank/DDBJ databases">
        <title>Sequencing the genomes of 1000 actinobacteria strains.</title>
        <authorList>
            <person name="Klenk H.-P."/>
        </authorList>
    </citation>
    <scope>NUCLEOTIDE SEQUENCE [LARGE SCALE GENOMIC DNA]</scope>
    <source>
        <strain evidence="2 3">DSM 12362</strain>
    </source>
</reference>
<evidence type="ECO:0000256" key="1">
    <source>
        <dbReference type="SAM" id="MobiDB-lite"/>
    </source>
</evidence>
<dbReference type="AlphaFoldDB" id="A0A543K6V7"/>